<dbReference type="KEGG" id="qsa:O6P43_000654"/>
<dbReference type="Proteomes" id="UP001163823">
    <property type="component" value="Chromosome 1"/>
</dbReference>
<dbReference type="EMBL" id="JARAOO010000001">
    <property type="protein sequence ID" value="KAJ7981385.1"/>
    <property type="molecule type" value="Genomic_DNA"/>
</dbReference>
<dbReference type="AlphaFoldDB" id="A0AAD7VMR8"/>
<feature type="compositionally biased region" description="Polar residues" evidence="1">
    <location>
        <begin position="49"/>
        <end position="62"/>
    </location>
</feature>
<proteinExistence type="predicted"/>
<organism evidence="2 3">
    <name type="scientific">Quillaja saponaria</name>
    <name type="common">Soap bark tree</name>
    <dbReference type="NCBI Taxonomy" id="32244"/>
    <lineage>
        <taxon>Eukaryota</taxon>
        <taxon>Viridiplantae</taxon>
        <taxon>Streptophyta</taxon>
        <taxon>Embryophyta</taxon>
        <taxon>Tracheophyta</taxon>
        <taxon>Spermatophyta</taxon>
        <taxon>Magnoliopsida</taxon>
        <taxon>eudicotyledons</taxon>
        <taxon>Gunneridae</taxon>
        <taxon>Pentapetalae</taxon>
        <taxon>rosids</taxon>
        <taxon>fabids</taxon>
        <taxon>Fabales</taxon>
        <taxon>Quillajaceae</taxon>
        <taxon>Quillaja</taxon>
    </lineage>
</organism>
<accession>A0AAD7VMR8</accession>
<evidence type="ECO:0000313" key="2">
    <source>
        <dbReference type="EMBL" id="KAJ7981385.1"/>
    </source>
</evidence>
<reference evidence="2 3" key="1">
    <citation type="journal article" date="2023" name="Science">
        <title>Elucidation of the pathway for biosynthesis of saponin adjuvants from the soapbark tree.</title>
        <authorList>
            <person name="Reed J."/>
            <person name="Orme A."/>
            <person name="El-Demerdash A."/>
            <person name="Owen C."/>
            <person name="Martin L.B.B."/>
            <person name="Misra R.C."/>
            <person name="Kikuchi S."/>
            <person name="Rejzek M."/>
            <person name="Martin A.C."/>
            <person name="Harkess A."/>
            <person name="Leebens-Mack J."/>
            <person name="Louveau T."/>
            <person name="Stephenson M.J."/>
            <person name="Osbourn A."/>
        </authorList>
    </citation>
    <scope>NUCLEOTIDE SEQUENCE [LARGE SCALE GENOMIC DNA]</scope>
    <source>
        <strain evidence="2">S10</strain>
    </source>
</reference>
<evidence type="ECO:0000313" key="3">
    <source>
        <dbReference type="Proteomes" id="UP001163823"/>
    </source>
</evidence>
<evidence type="ECO:0000256" key="1">
    <source>
        <dbReference type="SAM" id="MobiDB-lite"/>
    </source>
</evidence>
<keyword evidence="3" id="KW-1185">Reference proteome</keyword>
<gene>
    <name evidence="2" type="ORF">O6P43_000654</name>
</gene>
<name>A0AAD7VMR8_QUISA</name>
<protein>
    <submittedName>
        <fullName evidence="2">Uncharacterized protein</fullName>
    </submittedName>
</protein>
<feature type="region of interest" description="Disordered" evidence="1">
    <location>
        <begin position="43"/>
        <end position="68"/>
    </location>
</feature>
<comment type="caution">
    <text evidence="2">The sequence shown here is derived from an EMBL/GenBank/DDBJ whole genome shotgun (WGS) entry which is preliminary data.</text>
</comment>
<sequence length="102" mass="11543">MMCVGGDEKRKLKQAEGDEKVMHLICWGPRTCARAIDGFKDHISKGVTKPSQPRSDSDNSAQFRRFSRAAEPMKMVDVGRNQNIRKAEKAENVMHLICWGPK</sequence>